<dbReference type="EMBL" id="AMZN01000045">
    <property type="protein sequence ID" value="ELR71110.1"/>
    <property type="molecule type" value="Genomic_DNA"/>
</dbReference>
<protein>
    <recommendedName>
        <fullName evidence="1">DUF5655 domain-containing protein</fullName>
    </recommendedName>
</protein>
<name>L8JQH5_9BACT</name>
<reference evidence="2 3" key="1">
    <citation type="submission" date="2012-12" db="EMBL/GenBank/DDBJ databases">
        <title>Genome assembly of Fulvivirga imtechensis AK7.</title>
        <authorList>
            <person name="Nupur N."/>
            <person name="Khatri I."/>
            <person name="Kumar R."/>
            <person name="Subramanian S."/>
            <person name="Pinnaka A."/>
        </authorList>
    </citation>
    <scope>NUCLEOTIDE SEQUENCE [LARGE SCALE GENOMIC DNA]</scope>
    <source>
        <strain evidence="2 3">AK7</strain>
    </source>
</reference>
<dbReference type="STRING" id="1237149.C900_03074"/>
<organism evidence="2 3">
    <name type="scientific">Fulvivirga imtechensis AK7</name>
    <dbReference type="NCBI Taxonomy" id="1237149"/>
    <lineage>
        <taxon>Bacteria</taxon>
        <taxon>Pseudomonadati</taxon>
        <taxon>Bacteroidota</taxon>
        <taxon>Cytophagia</taxon>
        <taxon>Cytophagales</taxon>
        <taxon>Fulvivirgaceae</taxon>
        <taxon>Fulvivirga</taxon>
    </lineage>
</organism>
<evidence type="ECO:0000313" key="3">
    <source>
        <dbReference type="Proteomes" id="UP000011135"/>
    </source>
</evidence>
<dbReference type="AlphaFoldDB" id="L8JQH5"/>
<comment type="caution">
    <text evidence="2">The sequence shown here is derived from an EMBL/GenBank/DDBJ whole genome shotgun (WGS) entry which is preliminary data.</text>
</comment>
<gene>
    <name evidence="2" type="ORF">C900_03074</name>
</gene>
<dbReference type="InterPro" id="IPR043714">
    <property type="entry name" value="DUF5655"/>
</dbReference>
<evidence type="ECO:0000259" key="1">
    <source>
        <dbReference type="Pfam" id="PF18899"/>
    </source>
</evidence>
<keyword evidence="3" id="KW-1185">Reference proteome</keyword>
<sequence length="117" mass="13975">MEQHFERKPVGKKLYEKLKAQMEHDLGQLRVESLECCIHFVSTFTFAAVKILKDKVRVDFSLARQLAHPRVSRAVKMSSHRYLYFVEITKEEDIDQELMEWIREARDKKKKHVISNE</sequence>
<dbReference type="Pfam" id="PF18899">
    <property type="entry name" value="DUF5655"/>
    <property type="match status" value="1"/>
</dbReference>
<evidence type="ECO:0000313" key="2">
    <source>
        <dbReference type="EMBL" id="ELR71110.1"/>
    </source>
</evidence>
<accession>L8JQH5</accession>
<dbReference type="Proteomes" id="UP000011135">
    <property type="component" value="Unassembled WGS sequence"/>
</dbReference>
<proteinExistence type="predicted"/>
<feature type="domain" description="DUF5655" evidence="1">
    <location>
        <begin position="1"/>
        <end position="105"/>
    </location>
</feature>